<dbReference type="Proteomes" id="UP000824782">
    <property type="component" value="Unassembled WGS sequence"/>
</dbReference>
<proteinExistence type="predicted"/>
<keyword evidence="1" id="KW-0812">Transmembrane</keyword>
<gene>
    <name evidence="2" type="ORF">GDO81_028107</name>
</gene>
<evidence type="ECO:0000256" key="1">
    <source>
        <dbReference type="SAM" id="Phobius"/>
    </source>
</evidence>
<protein>
    <submittedName>
        <fullName evidence="2">Uncharacterized protein</fullName>
    </submittedName>
</protein>
<keyword evidence="3" id="KW-1185">Reference proteome</keyword>
<sequence>MVHLILPNFTIYIFIIKCCFAQCTLLFFMHLSPSKLYSPLQSHKPHPEQEKLLRNIILYFIAFTLQS</sequence>
<keyword evidence="1" id="KW-1133">Transmembrane helix</keyword>
<dbReference type="AlphaFoldDB" id="A0AAV6ZE80"/>
<organism evidence="2 3">
    <name type="scientific">Engystomops pustulosus</name>
    <name type="common">Tungara frog</name>
    <name type="synonym">Physalaemus pustulosus</name>
    <dbReference type="NCBI Taxonomy" id="76066"/>
    <lineage>
        <taxon>Eukaryota</taxon>
        <taxon>Metazoa</taxon>
        <taxon>Chordata</taxon>
        <taxon>Craniata</taxon>
        <taxon>Vertebrata</taxon>
        <taxon>Euteleostomi</taxon>
        <taxon>Amphibia</taxon>
        <taxon>Batrachia</taxon>
        <taxon>Anura</taxon>
        <taxon>Neobatrachia</taxon>
        <taxon>Hyloidea</taxon>
        <taxon>Leptodactylidae</taxon>
        <taxon>Leiuperinae</taxon>
        <taxon>Engystomops</taxon>
    </lineage>
</organism>
<evidence type="ECO:0000313" key="2">
    <source>
        <dbReference type="EMBL" id="KAG8547522.1"/>
    </source>
</evidence>
<evidence type="ECO:0000313" key="3">
    <source>
        <dbReference type="Proteomes" id="UP000824782"/>
    </source>
</evidence>
<accession>A0AAV6ZE80</accession>
<comment type="caution">
    <text evidence="2">The sequence shown here is derived from an EMBL/GenBank/DDBJ whole genome shotgun (WGS) entry which is preliminary data.</text>
</comment>
<reference evidence="2" key="1">
    <citation type="thesis" date="2020" institute="ProQuest LLC" country="789 East Eisenhower Parkway, Ann Arbor, MI, USA">
        <title>Comparative Genomics and Chromosome Evolution.</title>
        <authorList>
            <person name="Mudd A.B."/>
        </authorList>
    </citation>
    <scope>NUCLEOTIDE SEQUENCE</scope>
    <source>
        <strain evidence="2">237g6f4</strain>
        <tissue evidence="2">Blood</tissue>
    </source>
</reference>
<keyword evidence="1" id="KW-0472">Membrane</keyword>
<dbReference type="EMBL" id="WNYA01000692">
    <property type="protein sequence ID" value="KAG8547522.1"/>
    <property type="molecule type" value="Genomic_DNA"/>
</dbReference>
<name>A0AAV6ZE80_ENGPU</name>
<feature type="transmembrane region" description="Helical" evidence="1">
    <location>
        <begin position="12"/>
        <end position="31"/>
    </location>
</feature>